<dbReference type="AlphaFoldDB" id="A0A4R4E619"/>
<keyword evidence="8" id="KW-1185">Reference proteome</keyword>
<evidence type="ECO:0000256" key="3">
    <source>
        <dbReference type="ARBA" id="ARBA00022989"/>
    </source>
</evidence>
<dbReference type="Pfam" id="PF14378">
    <property type="entry name" value="PAP2_3"/>
    <property type="match status" value="1"/>
</dbReference>
<dbReference type="GO" id="GO:0016020">
    <property type="term" value="C:membrane"/>
    <property type="evidence" value="ECO:0007669"/>
    <property type="project" value="UniProtKB-SubCell"/>
</dbReference>
<feature type="transmembrane region" description="Helical" evidence="5">
    <location>
        <begin position="6"/>
        <end position="26"/>
    </location>
</feature>
<protein>
    <submittedName>
        <fullName evidence="7">Inositol phosphorylceramide synthase</fullName>
    </submittedName>
</protein>
<comment type="caution">
    <text evidence="7">The sequence shown here is derived from an EMBL/GenBank/DDBJ whole genome shotgun (WGS) entry which is preliminary data.</text>
</comment>
<accession>A0A4R4E619</accession>
<dbReference type="PANTHER" id="PTHR31310:SF7">
    <property type="entry name" value="PA-PHOSPHATASE RELATED-FAMILY PROTEIN DDB_G0268928"/>
    <property type="match status" value="1"/>
</dbReference>
<evidence type="ECO:0000256" key="4">
    <source>
        <dbReference type="ARBA" id="ARBA00023136"/>
    </source>
</evidence>
<name>A0A4R4E619_9BACL</name>
<keyword evidence="2 5" id="KW-0812">Transmembrane</keyword>
<evidence type="ECO:0000256" key="1">
    <source>
        <dbReference type="ARBA" id="ARBA00004141"/>
    </source>
</evidence>
<dbReference type="InterPro" id="IPR036938">
    <property type="entry name" value="PAP2/HPO_sf"/>
</dbReference>
<dbReference type="SUPFAM" id="SSF48317">
    <property type="entry name" value="Acid phosphatase/Vanadium-dependent haloperoxidase"/>
    <property type="match status" value="1"/>
</dbReference>
<evidence type="ECO:0000313" key="7">
    <source>
        <dbReference type="EMBL" id="TCZ75116.1"/>
    </source>
</evidence>
<dbReference type="InterPro" id="IPR052185">
    <property type="entry name" value="IPC_Synthase-Related"/>
</dbReference>
<dbReference type="Gene3D" id="1.20.144.10">
    <property type="entry name" value="Phosphatidic acid phosphatase type 2/haloperoxidase"/>
    <property type="match status" value="1"/>
</dbReference>
<feature type="domain" description="Inositolphosphotransferase Aur1/Ipt1" evidence="6">
    <location>
        <begin position="98"/>
        <end position="251"/>
    </location>
</feature>
<evidence type="ECO:0000259" key="6">
    <source>
        <dbReference type="Pfam" id="PF14378"/>
    </source>
</evidence>
<evidence type="ECO:0000256" key="2">
    <source>
        <dbReference type="ARBA" id="ARBA00022692"/>
    </source>
</evidence>
<feature type="transmembrane region" description="Helical" evidence="5">
    <location>
        <begin position="106"/>
        <end position="126"/>
    </location>
</feature>
<dbReference type="InterPro" id="IPR026841">
    <property type="entry name" value="Aur1/Ipt1"/>
</dbReference>
<keyword evidence="4 5" id="KW-0472">Membrane</keyword>
<dbReference type="OrthoDB" id="9775789at2"/>
<dbReference type="CDD" id="cd03386">
    <property type="entry name" value="PAP2_Aur1_like"/>
    <property type="match status" value="1"/>
</dbReference>
<evidence type="ECO:0000256" key="5">
    <source>
        <dbReference type="SAM" id="Phobius"/>
    </source>
</evidence>
<comment type="subcellular location">
    <subcellularLocation>
        <location evidence="1">Membrane</location>
        <topology evidence="1">Multi-pass membrane protein</topology>
    </subcellularLocation>
</comment>
<organism evidence="7 8">
    <name type="scientific">Paenibacillus albiflavus</name>
    <dbReference type="NCBI Taxonomy" id="2545760"/>
    <lineage>
        <taxon>Bacteria</taxon>
        <taxon>Bacillati</taxon>
        <taxon>Bacillota</taxon>
        <taxon>Bacilli</taxon>
        <taxon>Bacillales</taxon>
        <taxon>Paenibacillaceae</taxon>
        <taxon>Paenibacillus</taxon>
    </lineage>
</organism>
<dbReference type="Proteomes" id="UP000295418">
    <property type="component" value="Unassembled WGS sequence"/>
</dbReference>
<gene>
    <name evidence="7" type="ORF">E0485_18370</name>
</gene>
<keyword evidence="3 5" id="KW-1133">Transmembrane helix</keyword>
<feature type="transmembrane region" description="Helical" evidence="5">
    <location>
        <begin position="216"/>
        <end position="238"/>
    </location>
</feature>
<proteinExistence type="predicted"/>
<dbReference type="EMBL" id="SKFG01000022">
    <property type="protein sequence ID" value="TCZ75116.1"/>
    <property type="molecule type" value="Genomic_DNA"/>
</dbReference>
<dbReference type="PANTHER" id="PTHR31310">
    <property type="match status" value="1"/>
</dbReference>
<feature type="transmembrane region" description="Helical" evidence="5">
    <location>
        <begin position="38"/>
        <end position="60"/>
    </location>
</feature>
<dbReference type="RefSeq" id="WP_132419527.1">
    <property type="nucleotide sequence ID" value="NZ_SKFG01000022.1"/>
</dbReference>
<evidence type="ECO:0000313" key="8">
    <source>
        <dbReference type="Proteomes" id="UP000295418"/>
    </source>
</evidence>
<feature type="transmembrane region" description="Helical" evidence="5">
    <location>
        <begin position="133"/>
        <end position="154"/>
    </location>
</feature>
<reference evidence="7 8" key="1">
    <citation type="submission" date="2019-03" db="EMBL/GenBank/DDBJ databases">
        <authorList>
            <person name="Kim M.K.M."/>
        </authorList>
    </citation>
    <scope>NUCLEOTIDE SEQUENCE [LARGE SCALE GENOMIC DNA]</scope>
    <source>
        <strain evidence="7 8">18JY21-1</strain>
    </source>
</reference>
<sequence length="285" mass="32826">MGPFDSMTHVSIYTAIIVIILLVVALRTNPITIVIKFVQAFISNGKNLLHLIAVLLILYMNKLELQVEQKLNFTADFAQTFSQIEGKFVENVQHFFYNDLLTYFTSFYYVIIFTTLMIVSIGIYIYQKNYQLFYALCYAILITYIVAMPFYLFFPVTEVWYTQPKVDLLIHNVFPTFEQEYRLMSGIDNCFPSLHTSLSVTMAFIAARSENRFWRYFTAISAVIVIFSIFYLGIHWFLDMCGGLALGIFAAKAGQYIADRQTTKDKKLGARVTVPSQSKTQNLSE</sequence>